<dbReference type="Proteomes" id="UP000199421">
    <property type="component" value="Unassembled WGS sequence"/>
</dbReference>
<keyword evidence="3" id="KW-1185">Reference proteome</keyword>
<proteinExistence type="predicted"/>
<dbReference type="EMBL" id="FOAF01000001">
    <property type="protein sequence ID" value="SEK62397.1"/>
    <property type="molecule type" value="Genomic_DNA"/>
</dbReference>
<feature type="domain" description="Cysteine-rich CPCC" evidence="1">
    <location>
        <begin position="91"/>
        <end position="140"/>
    </location>
</feature>
<accession>A0A1H7IKZ3</accession>
<dbReference type="OrthoDB" id="1456570at2"/>
<protein>
    <submittedName>
        <fullName evidence="2">Cysteine-rich CPCC</fullName>
    </submittedName>
</protein>
<dbReference type="InterPro" id="IPR025983">
    <property type="entry name" value="Cys_rich_CPCC"/>
</dbReference>
<dbReference type="Pfam" id="PF14206">
    <property type="entry name" value="Cys_rich_CPCC"/>
    <property type="match status" value="1"/>
</dbReference>
<organism evidence="2 3">
    <name type="scientific">Olivibacter domesticus</name>
    <name type="common">Pseudosphingobacterium domesticum</name>
    <dbReference type="NCBI Taxonomy" id="407022"/>
    <lineage>
        <taxon>Bacteria</taxon>
        <taxon>Pseudomonadati</taxon>
        <taxon>Bacteroidota</taxon>
        <taxon>Sphingobacteriia</taxon>
        <taxon>Sphingobacteriales</taxon>
        <taxon>Sphingobacteriaceae</taxon>
        <taxon>Olivibacter</taxon>
    </lineage>
</organism>
<gene>
    <name evidence="2" type="ORF">SAMN05661044_00720</name>
</gene>
<sequence length="159" mass="18675">MVTLTRKEALALLSFHYLIGLKEEEREHVLLDMISDYEENRRDTPEYNTYILSYYHEVNLGVRNEYLVEEIVKIIGVQVQIVGREEELNGCPCCGFKTLKTRGAYEICRLCHWEDDGNRGQDEYSSVNRSTLTSARKSFTNEQDKHEGDIRFRKFLVDK</sequence>
<evidence type="ECO:0000313" key="3">
    <source>
        <dbReference type="Proteomes" id="UP000199421"/>
    </source>
</evidence>
<evidence type="ECO:0000259" key="1">
    <source>
        <dbReference type="Pfam" id="PF14206"/>
    </source>
</evidence>
<dbReference type="AlphaFoldDB" id="A0A1H7IKZ3"/>
<evidence type="ECO:0000313" key="2">
    <source>
        <dbReference type="EMBL" id="SEK62397.1"/>
    </source>
</evidence>
<name>A0A1H7IKZ3_OLID1</name>
<dbReference type="STRING" id="407022.SAMN05661044_00720"/>
<reference evidence="3" key="1">
    <citation type="submission" date="2016-10" db="EMBL/GenBank/DDBJ databases">
        <authorList>
            <person name="Varghese N."/>
            <person name="Submissions S."/>
        </authorList>
    </citation>
    <scope>NUCLEOTIDE SEQUENCE [LARGE SCALE GENOMIC DNA]</scope>
    <source>
        <strain evidence="3">DSM 18733</strain>
    </source>
</reference>
<dbReference type="RefSeq" id="WP_093318425.1">
    <property type="nucleotide sequence ID" value="NZ_FOAF01000001.1"/>
</dbReference>